<evidence type="ECO:0000256" key="2">
    <source>
        <dbReference type="ARBA" id="ARBA00009430"/>
    </source>
</evidence>
<reference evidence="6" key="3">
    <citation type="submission" date="2025-09" db="UniProtKB">
        <authorList>
            <consortium name="Ensembl"/>
        </authorList>
    </citation>
    <scope>IDENTIFICATION</scope>
</reference>
<accession>W5N5C2</accession>
<organism evidence="6 7">
    <name type="scientific">Lepisosteus oculatus</name>
    <name type="common">Spotted gar</name>
    <dbReference type="NCBI Taxonomy" id="7918"/>
    <lineage>
        <taxon>Eukaryota</taxon>
        <taxon>Metazoa</taxon>
        <taxon>Chordata</taxon>
        <taxon>Craniata</taxon>
        <taxon>Vertebrata</taxon>
        <taxon>Euteleostomi</taxon>
        <taxon>Actinopterygii</taxon>
        <taxon>Neopterygii</taxon>
        <taxon>Holostei</taxon>
        <taxon>Semionotiformes</taxon>
        <taxon>Lepisosteidae</taxon>
        <taxon>Lepisosteus</taxon>
    </lineage>
</organism>
<dbReference type="GO" id="GO:0001188">
    <property type="term" value="P:RNA polymerase I preinitiation complex assembly"/>
    <property type="evidence" value="ECO:0000318"/>
    <property type="project" value="GO_Central"/>
</dbReference>
<comment type="similarity">
    <text evidence="2">Belongs to the eukaryotic RPA49/POLR1E RNA polymerase subunit family.</text>
</comment>
<evidence type="ECO:0000313" key="7">
    <source>
        <dbReference type="Proteomes" id="UP000018468"/>
    </source>
</evidence>
<dbReference type="GO" id="GO:0003677">
    <property type="term" value="F:DNA binding"/>
    <property type="evidence" value="ECO:0007669"/>
    <property type="project" value="InterPro"/>
</dbReference>
<dbReference type="Ensembl" id="ENSLOCT00000015861.1">
    <property type="protein sequence ID" value="ENSLOCP00000015831.1"/>
    <property type="gene ID" value="ENSLOCG00000012859.1"/>
</dbReference>
<dbReference type="GO" id="GO:0006362">
    <property type="term" value="P:transcription elongation by RNA polymerase I"/>
    <property type="evidence" value="ECO:0000318"/>
    <property type="project" value="GO_Central"/>
</dbReference>
<dbReference type="AlphaFoldDB" id="W5N5C2"/>
<keyword evidence="5" id="KW-0539">Nucleus</keyword>
<evidence type="ECO:0000256" key="4">
    <source>
        <dbReference type="ARBA" id="ARBA00023163"/>
    </source>
</evidence>
<reference evidence="6" key="2">
    <citation type="submission" date="2025-08" db="UniProtKB">
        <authorList>
            <consortium name="Ensembl"/>
        </authorList>
    </citation>
    <scope>IDENTIFICATION</scope>
</reference>
<dbReference type="HOGENOM" id="CLU_034953_0_0_1"/>
<evidence type="ECO:0000256" key="5">
    <source>
        <dbReference type="ARBA" id="ARBA00023242"/>
    </source>
</evidence>
<dbReference type="GeneTree" id="ENSGT00390000018004"/>
<protein>
    <submittedName>
        <fullName evidence="6">RNA polymerase I subunit E</fullName>
    </submittedName>
</protein>
<dbReference type="FunCoup" id="W5N5C2">
    <property type="interactions" value="695"/>
</dbReference>
<reference evidence="7" key="1">
    <citation type="submission" date="2011-12" db="EMBL/GenBank/DDBJ databases">
        <title>The Draft Genome of Lepisosteus oculatus.</title>
        <authorList>
            <consortium name="The Broad Institute Genome Assembly &amp; Analysis Group"/>
            <consortium name="Computational R&amp;D Group"/>
            <consortium name="and Sequencing Platform"/>
            <person name="Di Palma F."/>
            <person name="Alfoldi J."/>
            <person name="Johnson J."/>
            <person name="Berlin A."/>
            <person name="Gnerre S."/>
            <person name="Jaffe D."/>
            <person name="MacCallum I."/>
            <person name="Young S."/>
            <person name="Walker B.J."/>
            <person name="Lander E.S."/>
            <person name="Lindblad-Toh K."/>
        </authorList>
    </citation>
    <scope>NUCLEOTIDE SEQUENCE [LARGE SCALE GENOMIC DNA]</scope>
</reference>
<dbReference type="GO" id="GO:0005736">
    <property type="term" value="C:RNA polymerase I complex"/>
    <property type="evidence" value="ECO:0000318"/>
    <property type="project" value="GO_Central"/>
</dbReference>
<name>W5N5C2_LEPOC</name>
<dbReference type="STRING" id="7918.ENSLOCP00000015831"/>
<dbReference type="Pfam" id="PF06870">
    <property type="entry name" value="RNA_pol_I_A49"/>
    <property type="match status" value="1"/>
</dbReference>
<sequence length="418" mass="47779">PSTEMAASYVWKHCNEEREERPPAAIVQFSNGKLRNADLVDFTLYRNTDLSNPRKKNRRILAAETDRLCYVGNNYGAEALKCNTLCKYYVGVLDKKTRTMNVHNVELFSMQPVIPGETVTEVDALEHKNKSYREKVDSLIEAFGTNKQKRALSSRRLNQVGSEMLHSAVAKAAENVIQKKGLQALERDVAQTEAQQEMSLLPCHADADKLEDVYLFDDIISPAEYEALEVPAQALKELSSEDVLKMREDGSPQVLIQEMQCLPKDEESREHMARCLWYLKQLIKLSSQRRINLKFSLEEGCPRIVVNRFLKTFTMETFSDGRINNTIPSSMKTKIAAYALALLLHIGDFQVDLTLLHRDLQLTENKMLDVARSMRLKIVKKSVLASGDVMEDHKIGVLELPLIMYNQRVERKKRKKMT</sequence>
<dbReference type="OMA" id="DVYPFDE"/>
<evidence type="ECO:0000256" key="3">
    <source>
        <dbReference type="ARBA" id="ARBA00022478"/>
    </source>
</evidence>
<dbReference type="eggNOG" id="KOG4183">
    <property type="taxonomic scope" value="Eukaryota"/>
</dbReference>
<keyword evidence="3" id="KW-0240">DNA-directed RNA polymerase</keyword>
<dbReference type="InParanoid" id="W5N5C2"/>
<keyword evidence="4" id="KW-0804">Transcription</keyword>
<dbReference type="EMBL" id="AHAT01001920">
    <property type="status" value="NOT_ANNOTATED_CDS"/>
    <property type="molecule type" value="Genomic_DNA"/>
</dbReference>
<comment type="subcellular location">
    <subcellularLocation>
        <location evidence="1">Nucleus</location>
        <location evidence="1">Nucleolus</location>
    </subcellularLocation>
</comment>
<proteinExistence type="inferred from homology"/>
<keyword evidence="7" id="KW-1185">Reference proteome</keyword>
<evidence type="ECO:0000256" key="1">
    <source>
        <dbReference type="ARBA" id="ARBA00004604"/>
    </source>
</evidence>
<evidence type="ECO:0000313" key="6">
    <source>
        <dbReference type="Ensembl" id="ENSLOCP00000015831.1"/>
    </source>
</evidence>
<dbReference type="Bgee" id="ENSLOCG00000012859">
    <property type="expression patterns" value="Expressed in ovary and 13 other cell types or tissues"/>
</dbReference>
<dbReference type="PANTHER" id="PTHR14440">
    <property type="entry name" value="DNA-DIRECTED RNA POLYMERASE I SUBUNIT RPA49"/>
    <property type="match status" value="1"/>
</dbReference>
<dbReference type="EMBL" id="AHAT01001919">
    <property type="status" value="NOT_ANNOTATED_CDS"/>
    <property type="molecule type" value="Genomic_DNA"/>
</dbReference>
<dbReference type="Proteomes" id="UP000018468">
    <property type="component" value="Linkage group LG4"/>
</dbReference>
<dbReference type="InterPro" id="IPR009668">
    <property type="entry name" value="RNA_pol-assoc_fac_A49-like"/>
</dbReference>